<feature type="transmembrane region" description="Helical" evidence="4">
    <location>
        <begin position="206"/>
        <end position="225"/>
    </location>
</feature>
<feature type="domain" description="Histidine kinase" evidence="5">
    <location>
        <begin position="368"/>
        <end position="454"/>
    </location>
</feature>
<dbReference type="Pfam" id="PF02518">
    <property type="entry name" value="HATPase_c"/>
    <property type="match status" value="1"/>
</dbReference>
<dbReference type="SUPFAM" id="SSF55874">
    <property type="entry name" value="ATPase domain of HSP90 chaperone/DNA topoisomerase II/histidine kinase"/>
    <property type="match status" value="1"/>
</dbReference>
<evidence type="ECO:0000313" key="7">
    <source>
        <dbReference type="Proteomes" id="UP001499841"/>
    </source>
</evidence>
<organism evidence="6 7">
    <name type="scientific">Georgenia daeguensis</name>
    <dbReference type="NCBI Taxonomy" id="908355"/>
    <lineage>
        <taxon>Bacteria</taxon>
        <taxon>Bacillati</taxon>
        <taxon>Actinomycetota</taxon>
        <taxon>Actinomycetes</taxon>
        <taxon>Micrococcales</taxon>
        <taxon>Bogoriellaceae</taxon>
        <taxon>Georgenia</taxon>
    </lineage>
</organism>
<dbReference type="CDD" id="cd16917">
    <property type="entry name" value="HATPase_UhpB-NarQ-NarX-like"/>
    <property type="match status" value="1"/>
</dbReference>
<evidence type="ECO:0000313" key="6">
    <source>
        <dbReference type="EMBL" id="GAA4286429.1"/>
    </source>
</evidence>
<evidence type="ECO:0000256" key="2">
    <source>
        <dbReference type="ARBA" id="ARBA00022777"/>
    </source>
</evidence>
<dbReference type="InterPro" id="IPR011712">
    <property type="entry name" value="Sig_transdc_His_kin_sub3_dim/P"/>
</dbReference>
<dbReference type="EMBL" id="BAABBA010000003">
    <property type="protein sequence ID" value="GAA4286429.1"/>
    <property type="molecule type" value="Genomic_DNA"/>
</dbReference>
<dbReference type="Gene3D" id="1.20.5.1930">
    <property type="match status" value="1"/>
</dbReference>
<feature type="transmembrane region" description="Helical" evidence="4">
    <location>
        <begin position="95"/>
        <end position="115"/>
    </location>
</feature>
<accession>A0ABP8EQX1</accession>
<keyword evidence="1" id="KW-0808">Transferase</keyword>
<keyword evidence="4" id="KW-0812">Transmembrane</keyword>
<dbReference type="InterPro" id="IPR050482">
    <property type="entry name" value="Sensor_HK_TwoCompSys"/>
</dbReference>
<feature type="transmembrane region" description="Helical" evidence="4">
    <location>
        <begin position="30"/>
        <end position="51"/>
    </location>
</feature>
<feature type="transmembrane region" description="Helical" evidence="4">
    <location>
        <begin position="7"/>
        <end position="24"/>
    </location>
</feature>
<dbReference type="InterPro" id="IPR005467">
    <property type="entry name" value="His_kinase_dom"/>
</dbReference>
<keyword evidence="7" id="KW-1185">Reference proteome</keyword>
<keyword evidence="3" id="KW-0902">Two-component regulatory system</keyword>
<proteinExistence type="predicted"/>
<feature type="transmembrane region" description="Helical" evidence="4">
    <location>
        <begin position="127"/>
        <end position="145"/>
    </location>
</feature>
<gene>
    <name evidence="6" type="ORF">GCM10022262_07880</name>
</gene>
<comment type="caution">
    <text evidence="6">The sequence shown here is derived from an EMBL/GenBank/DDBJ whole genome shotgun (WGS) entry which is preliminary data.</text>
</comment>
<dbReference type="PANTHER" id="PTHR24421">
    <property type="entry name" value="NITRATE/NITRITE SENSOR PROTEIN NARX-RELATED"/>
    <property type="match status" value="1"/>
</dbReference>
<reference evidence="7" key="1">
    <citation type="journal article" date="2019" name="Int. J. Syst. Evol. Microbiol.">
        <title>The Global Catalogue of Microorganisms (GCM) 10K type strain sequencing project: providing services to taxonomists for standard genome sequencing and annotation.</title>
        <authorList>
            <consortium name="The Broad Institute Genomics Platform"/>
            <consortium name="The Broad Institute Genome Sequencing Center for Infectious Disease"/>
            <person name="Wu L."/>
            <person name="Ma J."/>
        </authorList>
    </citation>
    <scope>NUCLEOTIDE SEQUENCE [LARGE SCALE GENOMIC DNA]</scope>
    <source>
        <strain evidence="7">JCM 17459</strain>
    </source>
</reference>
<dbReference type="InterPro" id="IPR036890">
    <property type="entry name" value="HATPase_C_sf"/>
</dbReference>
<dbReference type="InterPro" id="IPR003594">
    <property type="entry name" value="HATPase_dom"/>
</dbReference>
<evidence type="ECO:0000256" key="3">
    <source>
        <dbReference type="ARBA" id="ARBA00023012"/>
    </source>
</evidence>
<feature type="transmembrane region" description="Helical" evidence="4">
    <location>
        <begin position="63"/>
        <end position="83"/>
    </location>
</feature>
<dbReference type="Proteomes" id="UP001499841">
    <property type="component" value="Unassembled WGS sequence"/>
</dbReference>
<evidence type="ECO:0000259" key="5">
    <source>
        <dbReference type="PROSITE" id="PS50109"/>
    </source>
</evidence>
<sequence>MTAGGWGVGLVVTAFILGTPYLVFGFHSPSLHLVLDTVDGCVALLLAYLLHGRFVRTDRLQDLLLAQGMLLLALAGLGLTLLLDALPAARPDTLGVWLPLSLRLLGALFILASALTGDRTAGSRIAVWGRAMPWLLLIAAFALLAPNRDLLPPALAASPPPSAQRPVITGHALMLVSHALTALCFGVASVAFAVQASRRHDELLRWVGPALALGACARVNYLLFPSLYSDWLYTGDLLRTGCYLLLLVGAGREIREYWASQARAAVLEDRRRLARELHDGVVQELGYIRAEARGGLRDPRTADRIVASTDRALDEARAAIDALGHGVDEPLAAMLQRAARQVSERHGGRLEAELDLSVTADAEQRHALVRITREAVSNALRHGRAQQVVLTVARGERGRRLAVRDDGLGFDVEAARREARGYGLTSMHDRALALPGTLMIESGRGRGTEVSVRW</sequence>
<evidence type="ECO:0000256" key="4">
    <source>
        <dbReference type="SAM" id="Phobius"/>
    </source>
</evidence>
<dbReference type="PROSITE" id="PS50109">
    <property type="entry name" value="HIS_KIN"/>
    <property type="match status" value="1"/>
</dbReference>
<keyword evidence="4" id="KW-1133">Transmembrane helix</keyword>
<dbReference type="Gene3D" id="3.30.565.10">
    <property type="entry name" value="Histidine kinase-like ATPase, C-terminal domain"/>
    <property type="match status" value="1"/>
</dbReference>
<name>A0ABP8EQX1_9MICO</name>
<keyword evidence="2" id="KW-0418">Kinase</keyword>
<feature type="transmembrane region" description="Helical" evidence="4">
    <location>
        <begin position="172"/>
        <end position="194"/>
    </location>
</feature>
<keyword evidence="4" id="KW-0472">Membrane</keyword>
<dbReference type="Pfam" id="PF07730">
    <property type="entry name" value="HisKA_3"/>
    <property type="match status" value="1"/>
</dbReference>
<evidence type="ECO:0000256" key="1">
    <source>
        <dbReference type="ARBA" id="ARBA00022679"/>
    </source>
</evidence>
<protein>
    <recommendedName>
        <fullName evidence="5">Histidine kinase domain-containing protein</fullName>
    </recommendedName>
</protein>